<keyword evidence="3 9" id="KW-0489">Methyltransferase</keyword>
<keyword evidence="4 9" id="KW-0808">Transferase</keyword>
<evidence type="ECO:0000256" key="7">
    <source>
        <dbReference type="ARBA" id="ARBA00023004"/>
    </source>
</evidence>
<dbReference type="InterPro" id="IPR029063">
    <property type="entry name" value="SAM-dependent_MTases_sf"/>
</dbReference>
<dbReference type="PANTHER" id="PTHR11061">
    <property type="entry name" value="RNA M5U METHYLTRANSFERASE"/>
    <property type="match status" value="1"/>
</dbReference>
<dbReference type="RefSeq" id="WP_119335876.1">
    <property type="nucleotide sequence ID" value="NZ_AP018558.1"/>
</dbReference>
<keyword evidence="7 9" id="KW-0408">Iron</keyword>
<dbReference type="EMBL" id="AP018558">
    <property type="protein sequence ID" value="BBD78226.1"/>
    <property type="molecule type" value="Genomic_DNA"/>
</dbReference>
<dbReference type="Gene3D" id="2.40.50.1070">
    <property type="match status" value="1"/>
</dbReference>
<dbReference type="GO" id="GO:0070475">
    <property type="term" value="P:rRNA base methylation"/>
    <property type="evidence" value="ECO:0007669"/>
    <property type="project" value="TreeGrafter"/>
</dbReference>
<dbReference type="InterPro" id="IPR012340">
    <property type="entry name" value="NA-bd_OB-fold"/>
</dbReference>
<dbReference type="HAMAP" id="MF_01010">
    <property type="entry name" value="23SrRNA_methyltr_RlmD"/>
    <property type="match status" value="1"/>
</dbReference>
<feature type="binding site" evidence="9 10">
    <location>
        <position position="304"/>
    </location>
    <ligand>
        <name>S-adenosyl-L-methionine</name>
        <dbReference type="ChEBI" id="CHEBI:59789"/>
    </ligand>
</feature>
<feature type="binding site" evidence="9">
    <location>
        <position position="86"/>
    </location>
    <ligand>
        <name>[4Fe-4S] cluster</name>
        <dbReference type="ChEBI" id="CHEBI:49883"/>
    </ligand>
</feature>
<protein>
    <recommendedName>
        <fullName evidence="9">23S rRNA (uracil(1939)-C(5))-methyltransferase RlmD</fullName>
        <ecNumber evidence="9">2.1.1.190</ecNumber>
    </recommendedName>
    <alternativeName>
        <fullName evidence="9">23S rRNA(m5U1939)-methyltransferase</fullName>
    </alternativeName>
</protein>
<evidence type="ECO:0000313" key="13">
    <source>
        <dbReference type="EMBL" id="BBD78226.1"/>
    </source>
</evidence>
<evidence type="ECO:0000256" key="11">
    <source>
        <dbReference type="PROSITE-ProRule" id="PRU10015"/>
    </source>
</evidence>
<feature type="domain" description="TRAM" evidence="12">
    <location>
        <begin position="1"/>
        <end position="64"/>
    </location>
</feature>
<feature type="binding site" evidence="9">
    <location>
        <position position="165"/>
    </location>
    <ligand>
        <name>[4Fe-4S] cluster</name>
        <dbReference type="ChEBI" id="CHEBI:49883"/>
    </ligand>
</feature>
<dbReference type="EC" id="2.1.1.190" evidence="9"/>
<comment type="function">
    <text evidence="9">Catalyzes the formation of 5-methyl-uridine at position 1939 (m5U1939) in 23S rRNA.</text>
</comment>
<feature type="binding site" evidence="9 10">
    <location>
        <position position="325"/>
    </location>
    <ligand>
        <name>S-adenosyl-L-methionine</name>
        <dbReference type="ChEBI" id="CHEBI:59789"/>
    </ligand>
</feature>
<dbReference type="InterPro" id="IPR001566">
    <property type="entry name" value="23S_rRNA_MeTrfase_RlmD"/>
</dbReference>
<evidence type="ECO:0000256" key="8">
    <source>
        <dbReference type="ARBA" id="ARBA00023014"/>
    </source>
</evidence>
<dbReference type="OrthoDB" id="5298659at2"/>
<feature type="binding site" evidence="9">
    <location>
        <position position="309"/>
    </location>
    <ligand>
        <name>S-adenosyl-L-methionine</name>
        <dbReference type="ChEBI" id="CHEBI:59789"/>
    </ligand>
</feature>
<keyword evidence="6 9" id="KW-0479">Metal-binding</keyword>
<dbReference type="InterPro" id="IPR010280">
    <property type="entry name" value="U5_MeTrfase_fam"/>
</dbReference>
<comment type="similarity">
    <text evidence="9">Belongs to the class I-like SAM-binding methyltransferase superfamily. RNA M5U methyltransferase family. RlmD subfamily.</text>
</comment>
<dbReference type="PANTHER" id="PTHR11061:SF49">
    <property type="entry name" value="23S RRNA (URACIL(1939)-C(5))-METHYLTRANSFERASE RLMD"/>
    <property type="match status" value="1"/>
</dbReference>
<dbReference type="CDD" id="cd02440">
    <property type="entry name" value="AdoMet_MTases"/>
    <property type="match status" value="1"/>
</dbReference>
<dbReference type="InterPro" id="IPR030390">
    <property type="entry name" value="MeTrfase_TrmA_AS"/>
</dbReference>
<feature type="binding site" evidence="9 10">
    <location>
        <position position="275"/>
    </location>
    <ligand>
        <name>S-adenosyl-L-methionine</name>
        <dbReference type="ChEBI" id="CHEBI:59789"/>
    </ligand>
</feature>
<dbReference type="GO" id="GO:0070041">
    <property type="term" value="F:rRNA (uridine-C5-)-methyltransferase activity"/>
    <property type="evidence" value="ECO:0007669"/>
    <property type="project" value="UniProtKB-UniRule"/>
</dbReference>
<keyword evidence="14" id="KW-1185">Reference proteome</keyword>
<keyword evidence="8 9" id="KW-0411">Iron-sulfur</keyword>
<feature type="binding site" evidence="9">
    <location>
        <position position="77"/>
    </location>
    <ligand>
        <name>[4Fe-4S] cluster</name>
        <dbReference type="ChEBI" id="CHEBI:49883"/>
    </ligand>
</feature>
<dbReference type="Pfam" id="PF05958">
    <property type="entry name" value="tRNA_U5-meth_tr"/>
    <property type="match status" value="1"/>
</dbReference>
<keyword evidence="1 9" id="KW-0004">4Fe-4S</keyword>
<proteinExistence type="inferred from homology"/>
<dbReference type="Gene3D" id="3.40.50.150">
    <property type="entry name" value="Vaccinia Virus protein VP39"/>
    <property type="match status" value="1"/>
</dbReference>
<dbReference type="AlphaFoldDB" id="A0A2Z6E0B3"/>
<dbReference type="Proteomes" id="UP000262004">
    <property type="component" value="Chromosome"/>
</dbReference>
<evidence type="ECO:0000256" key="5">
    <source>
        <dbReference type="ARBA" id="ARBA00022691"/>
    </source>
</evidence>
<evidence type="ECO:0000256" key="2">
    <source>
        <dbReference type="ARBA" id="ARBA00022552"/>
    </source>
</evidence>
<feature type="active site" description="Nucleophile" evidence="9 10">
    <location>
        <position position="401"/>
    </location>
</feature>
<dbReference type="NCBIfam" id="TIGR00479">
    <property type="entry name" value="rumA"/>
    <property type="match status" value="1"/>
</dbReference>
<sequence length="445" mass="48153">MGKARLSATAPVERAAVASLDLEGRGVAHVDGKAVFISGALPGEVVRFVRTRDRASYAQGELVAVERASCWRVTPRCPHFGVCGGCAMQHFDASAQVAAKQRVLEDTLWHIARVRPEQVLPPLYGPYWGYRHRARIGARLVPKKGGVLVGFRERNSSHIADMRSCHVLPQRVSVLLPELRRLIGGLSCPDRIPQIEFAAGDDGTIVLVFRHLVPLTAQDEAMLAAFGRTHEVAVWVQPGGPQTMAPLTAADDRTLAYRHPEFDVTLTFLPSDFTQVNPQINRALVRRAVQWLAPQAGERVADWFSGLGNFTLPIARSGATVVGVEGSETMTQRAAALADAHGLGGNTAFYSANLFEMTEAALAGFGRFDKWLLDPPRDGAAALVKAITPEVAPTRIVYVSCHPGTLARDTAILVHEKGYRLVAAGIANMFPHTGHVESMAVFQSA</sequence>
<name>A0A2Z6E0B3_HYDTE</name>
<dbReference type="SUPFAM" id="SSF50249">
    <property type="entry name" value="Nucleic acid-binding proteins"/>
    <property type="match status" value="1"/>
</dbReference>
<dbReference type="GO" id="GO:0003723">
    <property type="term" value="F:RNA binding"/>
    <property type="evidence" value="ECO:0007669"/>
    <property type="project" value="InterPro"/>
</dbReference>
<dbReference type="NCBIfam" id="NF009639">
    <property type="entry name" value="PRK13168.1"/>
    <property type="match status" value="1"/>
</dbReference>
<evidence type="ECO:0000313" key="14">
    <source>
        <dbReference type="Proteomes" id="UP000262004"/>
    </source>
</evidence>
<evidence type="ECO:0000256" key="9">
    <source>
        <dbReference type="HAMAP-Rule" id="MF_01010"/>
    </source>
</evidence>
<comment type="catalytic activity">
    <reaction evidence="9">
        <text>uridine(1939) in 23S rRNA + S-adenosyl-L-methionine = 5-methyluridine(1939) in 23S rRNA + S-adenosyl-L-homocysteine + H(+)</text>
        <dbReference type="Rhea" id="RHEA:42908"/>
        <dbReference type="Rhea" id="RHEA-COMP:10278"/>
        <dbReference type="Rhea" id="RHEA-COMP:10279"/>
        <dbReference type="ChEBI" id="CHEBI:15378"/>
        <dbReference type="ChEBI" id="CHEBI:57856"/>
        <dbReference type="ChEBI" id="CHEBI:59789"/>
        <dbReference type="ChEBI" id="CHEBI:65315"/>
        <dbReference type="ChEBI" id="CHEBI:74447"/>
        <dbReference type="EC" id="2.1.1.190"/>
    </reaction>
</comment>
<keyword evidence="2 9" id="KW-0698">rRNA processing</keyword>
<dbReference type="PROSITE" id="PS51687">
    <property type="entry name" value="SAM_MT_RNA_M5U"/>
    <property type="match status" value="1"/>
</dbReference>
<accession>A0A2Z6E0B3</accession>
<evidence type="ECO:0000256" key="1">
    <source>
        <dbReference type="ARBA" id="ARBA00022485"/>
    </source>
</evidence>
<dbReference type="GO" id="GO:0051539">
    <property type="term" value="F:4 iron, 4 sulfur cluster binding"/>
    <property type="evidence" value="ECO:0007669"/>
    <property type="project" value="UniProtKB-KW"/>
</dbReference>
<feature type="binding site" evidence="9">
    <location>
        <position position="83"/>
    </location>
    <ligand>
        <name>[4Fe-4S] cluster</name>
        <dbReference type="ChEBI" id="CHEBI:49883"/>
    </ligand>
</feature>
<organism evidence="13 14">
    <name type="scientific">Hydrogenophilus thermoluteolus</name>
    <name type="common">Pseudomonas hydrogenothermophila</name>
    <dbReference type="NCBI Taxonomy" id="297"/>
    <lineage>
        <taxon>Bacteria</taxon>
        <taxon>Pseudomonadati</taxon>
        <taxon>Pseudomonadota</taxon>
        <taxon>Hydrogenophilia</taxon>
        <taxon>Hydrogenophilales</taxon>
        <taxon>Hydrogenophilaceae</taxon>
        <taxon>Hydrogenophilus</taxon>
    </lineage>
</organism>
<evidence type="ECO:0000256" key="3">
    <source>
        <dbReference type="ARBA" id="ARBA00022603"/>
    </source>
</evidence>
<evidence type="ECO:0000256" key="6">
    <source>
        <dbReference type="ARBA" id="ARBA00022723"/>
    </source>
</evidence>
<gene>
    <name evidence="13" type="primary">rumA</name>
    <name evidence="9" type="synonym">rlmD</name>
    <name evidence="13" type="ORF">HPTL_1972</name>
</gene>
<dbReference type="KEGG" id="htl:HPTL_1972"/>
<reference evidence="13 14" key="1">
    <citation type="submission" date="2018-04" db="EMBL/GenBank/DDBJ databases">
        <title>Complete genome sequence of Hydrogenophilus thermoluteolus TH-1.</title>
        <authorList>
            <person name="Arai H."/>
        </authorList>
    </citation>
    <scope>NUCLEOTIDE SEQUENCE [LARGE SCALE GENOMIC DNA]</scope>
    <source>
        <strain evidence="13 14">TH-1</strain>
    </source>
</reference>
<dbReference type="SUPFAM" id="SSF53335">
    <property type="entry name" value="S-adenosyl-L-methionine-dependent methyltransferases"/>
    <property type="match status" value="1"/>
</dbReference>
<evidence type="ECO:0000256" key="10">
    <source>
        <dbReference type="PROSITE-ProRule" id="PRU01024"/>
    </source>
</evidence>
<keyword evidence="5 9" id="KW-0949">S-adenosyl-L-methionine</keyword>
<dbReference type="InterPro" id="IPR002792">
    <property type="entry name" value="TRAM_dom"/>
</dbReference>
<feature type="binding site" evidence="9">
    <location>
        <position position="353"/>
    </location>
    <ligand>
        <name>S-adenosyl-L-methionine</name>
        <dbReference type="ChEBI" id="CHEBI:59789"/>
    </ligand>
</feature>
<feature type="binding site" evidence="9 10">
    <location>
        <position position="374"/>
    </location>
    <ligand>
        <name>S-adenosyl-L-methionine</name>
        <dbReference type="ChEBI" id="CHEBI:59789"/>
    </ligand>
</feature>
<feature type="active site" evidence="11">
    <location>
        <position position="401"/>
    </location>
</feature>
<dbReference type="Pfam" id="PF01938">
    <property type="entry name" value="TRAM"/>
    <property type="match status" value="1"/>
</dbReference>
<dbReference type="GO" id="GO:0005506">
    <property type="term" value="F:iron ion binding"/>
    <property type="evidence" value="ECO:0007669"/>
    <property type="project" value="UniProtKB-UniRule"/>
</dbReference>
<evidence type="ECO:0000259" key="12">
    <source>
        <dbReference type="PROSITE" id="PS50926"/>
    </source>
</evidence>
<dbReference type="Gene3D" id="2.40.50.140">
    <property type="entry name" value="Nucleic acid-binding proteins"/>
    <property type="match status" value="1"/>
</dbReference>
<evidence type="ECO:0000256" key="4">
    <source>
        <dbReference type="ARBA" id="ARBA00022679"/>
    </source>
</evidence>
<dbReference type="PROSITE" id="PS01230">
    <property type="entry name" value="TRMA_1"/>
    <property type="match status" value="1"/>
</dbReference>
<dbReference type="PROSITE" id="PS50926">
    <property type="entry name" value="TRAM"/>
    <property type="match status" value="1"/>
</dbReference>